<dbReference type="Gene3D" id="3.90.550.10">
    <property type="entry name" value="Spore Coat Polysaccharide Biosynthesis Protein SpsA, Chain A"/>
    <property type="match status" value="1"/>
</dbReference>
<dbReference type="CDD" id="cd02525">
    <property type="entry name" value="Succinoglycan_BP_ExoA"/>
    <property type="match status" value="1"/>
</dbReference>
<evidence type="ECO:0000259" key="2">
    <source>
        <dbReference type="Pfam" id="PF00535"/>
    </source>
</evidence>
<evidence type="ECO:0000256" key="1">
    <source>
        <dbReference type="SAM" id="Phobius"/>
    </source>
</evidence>
<proteinExistence type="predicted"/>
<keyword evidence="1" id="KW-0812">Transmembrane</keyword>
<gene>
    <name evidence="3" type="ORF">B5F97_12410</name>
</gene>
<dbReference type="AlphaFoldDB" id="A0A1Y3YY65"/>
<keyword evidence="3" id="KW-0808">Transferase</keyword>
<dbReference type="EMBL" id="NFII01000012">
    <property type="protein sequence ID" value="OUO00290.1"/>
    <property type="molecule type" value="Genomic_DNA"/>
</dbReference>
<dbReference type="PANTHER" id="PTHR22916:SF71">
    <property type="entry name" value="GLYCOSYL TRANSFERASE"/>
    <property type="match status" value="1"/>
</dbReference>
<dbReference type="Proteomes" id="UP000195386">
    <property type="component" value="Unassembled WGS sequence"/>
</dbReference>
<dbReference type="SUPFAM" id="SSF53448">
    <property type="entry name" value="Nucleotide-diphospho-sugar transferases"/>
    <property type="match status" value="1"/>
</dbReference>
<evidence type="ECO:0000313" key="3">
    <source>
        <dbReference type="EMBL" id="OUO00290.1"/>
    </source>
</evidence>
<dbReference type="InterPro" id="IPR001173">
    <property type="entry name" value="Glyco_trans_2-like"/>
</dbReference>
<feature type="transmembrane region" description="Helical" evidence="1">
    <location>
        <begin position="230"/>
        <end position="263"/>
    </location>
</feature>
<organism evidence="3 4">
    <name type="scientific">Bacteroides clarus</name>
    <dbReference type="NCBI Taxonomy" id="626929"/>
    <lineage>
        <taxon>Bacteria</taxon>
        <taxon>Pseudomonadati</taxon>
        <taxon>Bacteroidota</taxon>
        <taxon>Bacteroidia</taxon>
        <taxon>Bacteroidales</taxon>
        <taxon>Bacteroidaceae</taxon>
        <taxon>Bacteroides</taxon>
    </lineage>
</organism>
<name>A0A1Y3YY65_9BACE</name>
<keyword evidence="1" id="KW-0472">Membrane</keyword>
<sequence length="337" mass="38830">MILTFGIVAYNACRYLPSLLSDLKKQDYPHSLIQVILVDSMSTDNTKSIMLHFADEEKDFKQIVVLDNPNRILAAGWNVLLKHVAGDAILRIDAHASIPKDFIKKNVQYLQKGYDICGGKVLSLQIEQGMWQQTLLAAENSMFGGSFAAFRRSDKVREVSTLAFAIYRKKVFESVGFYNEKLVRTEDNEMHYRMRTAGYKFYFNPNIISYRFSRNSLYRLIKQKFLNGYWIGLTMGICPACFSLFHFVPFLFIISIIFCTILYLCGFKVFFIVLILSYLIVAILMALATYLRNRITCRFAVLLPLIFLLLHISYGIGTLVGLIKMPFWICYSSQEDE</sequence>
<dbReference type="RefSeq" id="WP_087426493.1">
    <property type="nucleotide sequence ID" value="NZ_CATZEH010000052.1"/>
</dbReference>
<protein>
    <submittedName>
        <fullName evidence="3">Glycosyltransferase</fullName>
    </submittedName>
</protein>
<dbReference type="Pfam" id="PF00535">
    <property type="entry name" value="Glycos_transf_2"/>
    <property type="match status" value="1"/>
</dbReference>
<comment type="caution">
    <text evidence="3">The sequence shown here is derived from an EMBL/GenBank/DDBJ whole genome shotgun (WGS) entry which is preliminary data.</text>
</comment>
<reference evidence="4" key="1">
    <citation type="submission" date="2017-04" db="EMBL/GenBank/DDBJ databases">
        <title>Function of individual gut microbiota members based on whole genome sequencing of pure cultures obtained from chicken caecum.</title>
        <authorList>
            <person name="Medvecky M."/>
            <person name="Cejkova D."/>
            <person name="Polansky O."/>
            <person name="Karasova D."/>
            <person name="Kubasova T."/>
            <person name="Cizek A."/>
            <person name="Rychlik I."/>
        </authorList>
    </citation>
    <scope>NUCLEOTIDE SEQUENCE [LARGE SCALE GENOMIC DNA]</scope>
    <source>
        <strain evidence="4">An43</strain>
    </source>
</reference>
<feature type="transmembrane region" description="Helical" evidence="1">
    <location>
        <begin position="269"/>
        <end position="287"/>
    </location>
</feature>
<accession>A0A1Y3YY65</accession>
<keyword evidence="1" id="KW-1133">Transmembrane helix</keyword>
<feature type="transmembrane region" description="Helical" evidence="1">
    <location>
        <begin position="299"/>
        <end position="323"/>
    </location>
</feature>
<dbReference type="InterPro" id="IPR029044">
    <property type="entry name" value="Nucleotide-diphossugar_trans"/>
</dbReference>
<evidence type="ECO:0000313" key="4">
    <source>
        <dbReference type="Proteomes" id="UP000195386"/>
    </source>
</evidence>
<dbReference type="PANTHER" id="PTHR22916">
    <property type="entry name" value="GLYCOSYLTRANSFERASE"/>
    <property type="match status" value="1"/>
</dbReference>
<feature type="domain" description="Glycosyltransferase 2-like" evidence="2">
    <location>
        <begin position="6"/>
        <end position="175"/>
    </location>
</feature>
<dbReference type="GO" id="GO:0016758">
    <property type="term" value="F:hexosyltransferase activity"/>
    <property type="evidence" value="ECO:0007669"/>
    <property type="project" value="UniProtKB-ARBA"/>
</dbReference>